<evidence type="ECO:0000259" key="15">
    <source>
        <dbReference type="Pfam" id="PF01225"/>
    </source>
</evidence>
<evidence type="ECO:0000256" key="1">
    <source>
        <dbReference type="ARBA" id="ARBA00004496"/>
    </source>
</evidence>
<dbReference type="GO" id="GO:0008763">
    <property type="term" value="F:UDP-N-acetylmuramate-L-alanine ligase activity"/>
    <property type="evidence" value="ECO:0007669"/>
    <property type="project" value="UniProtKB-UniRule"/>
</dbReference>
<dbReference type="SUPFAM" id="SSF51984">
    <property type="entry name" value="MurCD N-terminal domain"/>
    <property type="match status" value="1"/>
</dbReference>
<dbReference type="Pfam" id="PF01225">
    <property type="entry name" value="Mur_ligase"/>
    <property type="match status" value="1"/>
</dbReference>
<evidence type="ECO:0000259" key="17">
    <source>
        <dbReference type="Pfam" id="PF08245"/>
    </source>
</evidence>
<keyword evidence="6 14" id="KW-0132">Cell division</keyword>
<dbReference type="GO" id="GO:0009252">
    <property type="term" value="P:peptidoglycan biosynthetic process"/>
    <property type="evidence" value="ECO:0007669"/>
    <property type="project" value="UniProtKB-UniRule"/>
</dbReference>
<evidence type="ECO:0000313" key="19">
    <source>
        <dbReference type="Proteomes" id="UP000199138"/>
    </source>
</evidence>
<evidence type="ECO:0000259" key="16">
    <source>
        <dbReference type="Pfam" id="PF02875"/>
    </source>
</evidence>
<dbReference type="EMBL" id="FPBK01000005">
    <property type="protein sequence ID" value="SFU49368.1"/>
    <property type="molecule type" value="Genomic_DNA"/>
</dbReference>
<evidence type="ECO:0000256" key="9">
    <source>
        <dbReference type="ARBA" id="ARBA00022960"/>
    </source>
</evidence>
<evidence type="ECO:0000256" key="3">
    <source>
        <dbReference type="ARBA" id="ARBA00012211"/>
    </source>
</evidence>
<dbReference type="PANTHER" id="PTHR43445">
    <property type="entry name" value="UDP-N-ACETYLMURAMATE--L-ALANINE LIGASE-RELATED"/>
    <property type="match status" value="1"/>
</dbReference>
<sequence length="448" mass="49753">MNLDTVHNVYFIGIGGIGMSNLARYFHMNGKNVAGYDKTPSDVTEMLSELNIPVHFEDSIAKISEEFKNPENTLVVFTPAVPKTHAELNFFKNEGFQVCKRAEVLGFITKNSFCLAVAGTHGKTTTTAILGHLLYESGASVTAFLGGISENYNTNFISSGTEYSVVEADEYDRSFLQLSPDVACITSVEADHLDIYGDEQGIVDSFKEFTTKIKPGGKLFVKSGLALSGYTYGLEDDSDYCIKNITIQNGAYCFDLVTPIETFSGVEFNKPGKHNLLNALVAFAMATQIKSPKTGRLVNALKTFKGVKRRFTYQIQKENLVYVDDYAHHPTEIAALHQAVREMYPGKKVTLVFQPHLFSRTKDFADEFARELSKFDEVLLLDIYPAREEPIAGITSQWLLSKIENDCKKVVFKEELISILKEKELEVLVTAGAGDIGNEVSRIKKAFA</sequence>
<keyword evidence="8 14" id="KW-0067">ATP-binding</keyword>
<dbReference type="GO" id="GO:0005737">
    <property type="term" value="C:cytoplasm"/>
    <property type="evidence" value="ECO:0007669"/>
    <property type="project" value="UniProtKB-SubCell"/>
</dbReference>
<dbReference type="InterPro" id="IPR036615">
    <property type="entry name" value="Mur_ligase_C_dom_sf"/>
</dbReference>
<feature type="domain" description="Mur ligase N-terminal catalytic" evidence="15">
    <location>
        <begin position="9"/>
        <end position="110"/>
    </location>
</feature>
<evidence type="ECO:0000313" key="18">
    <source>
        <dbReference type="EMBL" id="SFU49368.1"/>
    </source>
</evidence>
<dbReference type="GO" id="GO:0005524">
    <property type="term" value="F:ATP binding"/>
    <property type="evidence" value="ECO:0007669"/>
    <property type="project" value="UniProtKB-UniRule"/>
</dbReference>
<dbReference type="Pfam" id="PF02875">
    <property type="entry name" value="Mur_ligase_C"/>
    <property type="match status" value="1"/>
</dbReference>
<evidence type="ECO:0000256" key="4">
    <source>
        <dbReference type="ARBA" id="ARBA00022490"/>
    </source>
</evidence>
<protein>
    <recommendedName>
        <fullName evidence="3 14">UDP-N-acetylmuramate--L-alanine ligase</fullName>
        <ecNumber evidence="3 14">6.3.2.8</ecNumber>
    </recommendedName>
    <alternativeName>
        <fullName evidence="14">UDP-N-acetylmuramoyl-L-alanine synthetase</fullName>
    </alternativeName>
</protein>
<dbReference type="UniPathway" id="UPA00219"/>
<dbReference type="InterPro" id="IPR004101">
    <property type="entry name" value="Mur_ligase_C"/>
</dbReference>
<dbReference type="STRING" id="1224947.SAMN05216480_10566"/>
<dbReference type="InterPro" id="IPR050061">
    <property type="entry name" value="MurCDEF_pg_biosynth"/>
</dbReference>
<dbReference type="NCBIfam" id="TIGR01082">
    <property type="entry name" value="murC"/>
    <property type="match status" value="1"/>
</dbReference>
<dbReference type="Gene3D" id="3.40.1190.10">
    <property type="entry name" value="Mur-like, catalytic domain"/>
    <property type="match status" value="1"/>
</dbReference>
<dbReference type="SUPFAM" id="SSF53244">
    <property type="entry name" value="MurD-like peptide ligases, peptide-binding domain"/>
    <property type="match status" value="1"/>
</dbReference>
<dbReference type="Gene3D" id="3.90.190.20">
    <property type="entry name" value="Mur ligase, C-terminal domain"/>
    <property type="match status" value="1"/>
</dbReference>
<keyword evidence="4 14" id="KW-0963">Cytoplasm</keyword>
<keyword evidence="5 14" id="KW-0436">Ligase</keyword>
<feature type="domain" description="Mur ligase C-terminal" evidence="16">
    <location>
        <begin position="309"/>
        <end position="432"/>
    </location>
</feature>
<keyword evidence="19" id="KW-1185">Reference proteome</keyword>
<evidence type="ECO:0000256" key="6">
    <source>
        <dbReference type="ARBA" id="ARBA00022618"/>
    </source>
</evidence>
<dbReference type="InterPro" id="IPR013221">
    <property type="entry name" value="Mur_ligase_cen"/>
</dbReference>
<dbReference type="EC" id="6.3.2.8" evidence="3 14"/>
<dbReference type="GO" id="GO:0071555">
    <property type="term" value="P:cell wall organization"/>
    <property type="evidence" value="ECO:0007669"/>
    <property type="project" value="UniProtKB-KW"/>
</dbReference>
<evidence type="ECO:0000256" key="12">
    <source>
        <dbReference type="ARBA" id="ARBA00023316"/>
    </source>
</evidence>
<dbReference type="PANTHER" id="PTHR43445:SF3">
    <property type="entry name" value="UDP-N-ACETYLMURAMATE--L-ALANINE LIGASE"/>
    <property type="match status" value="1"/>
</dbReference>
<accession>A0A1I7GLP3</accession>
<dbReference type="InterPro" id="IPR036565">
    <property type="entry name" value="Mur-like_cat_sf"/>
</dbReference>
<proteinExistence type="inferred from homology"/>
<evidence type="ECO:0000256" key="5">
    <source>
        <dbReference type="ARBA" id="ARBA00022598"/>
    </source>
</evidence>
<dbReference type="HAMAP" id="MF_00046">
    <property type="entry name" value="MurC"/>
    <property type="match status" value="1"/>
</dbReference>
<gene>
    <name evidence="14" type="primary">murC</name>
    <name evidence="18" type="ORF">SAMN05216480_10566</name>
</gene>
<dbReference type="InterPro" id="IPR000713">
    <property type="entry name" value="Mur_ligase_N"/>
</dbReference>
<dbReference type="SUPFAM" id="SSF53623">
    <property type="entry name" value="MurD-like peptide ligases, catalytic domain"/>
    <property type="match status" value="1"/>
</dbReference>
<feature type="domain" description="Mur ligase central" evidence="17">
    <location>
        <begin position="117"/>
        <end position="286"/>
    </location>
</feature>
<evidence type="ECO:0000256" key="8">
    <source>
        <dbReference type="ARBA" id="ARBA00022840"/>
    </source>
</evidence>
<keyword evidence="10 14" id="KW-0573">Peptidoglycan synthesis</keyword>
<evidence type="ECO:0000256" key="14">
    <source>
        <dbReference type="HAMAP-Rule" id="MF_00046"/>
    </source>
</evidence>
<evidence type="ECO:0000256" key="7">
    <source>
        <dbReference type="ARBA" id="ARBA00022741"/>
    </source>
</evidence>
<dbReference type="InterPro" id="IPR005758">
    <property type="entry name" value="UDP-N-AcMur_Ala_ligase_MurC"/>
</dbReference>
<comment type="similarity">
    <text evidence="14">Belongs to the MurCDEF family.</text>
</comment>
<dbReference type="Gene3D" id="3.40.50.720">
    <property type="entry name" value="NAD(P)-binding Rossmann-like Domain"/>
    <property type="match status" value="1"/>
</dbReference>
<organism evidence="18 19">
    <name type="scientific">Pustulibacterium marinum</name>
    <dbReference type="NCBI Taxonomy" id="1224947"/>
    <lineage>
        <taxon>Bacteria</taxon>
        <taxon>Pseudomonadati</taxon>
        <taxon>Bacteroidota</taxon>
        <taxon>Flavobacteriia</taxon>
        <taxon>Flavobacteriales</taxon>
        <taxon>Flavobacteriaceae</taxon>
        <taxon>Pustulibacterium</taxon>
    </lineage>
</organism>
<dbReference type="OrthoDB" id="9804126at2"/>
<keyword evidence="12 14" id="KW-0961">Cell wall biogenesis/degradation</keyword>
<dbReference type="GO" id="GO:0051301">
    <property type="term" value="P:cell division"/>
    <property type="evidence" value="ECO:0007669"/>
    <property type="project" value="UniProtKB-KW"/>
</dbReference>
<name>A0A1I7GLP3_9FLAO</name>
<keyword evidence="11 14" id="KW-0131">Cell cycle</keyword>
<dbReference type="GO" id="GO:0008360">
    <property type="term" value="P:regulation of cell shape"/>
    <property type="evidence" value="ECO:0007669"/>
    <property type="project" value="UniProtKB-KW"/>
</dbReference>
<reference evidence="18 19" key="1">
    <citation type="submission" date="2016-10" db="EMBL/GenBank/DDBJ databases">
        <authorList>
            <person name="de Groot N.N."/>
        </authorList>
    </citation>
    <scope>NUCLEOTIDE SEQUENCE [LARGE SCALE GENOMIC DNA]</scope>
    <source>
        <strain evidence="18 19">CGMCC 1.12333</strain>
    </source>
</reference>
<evidence type="ECO:0000256" key="11">
    <source>
        <dbReference type="ARBA" id="ARBA00023306"/>
    </source>
</evidence>
<comment type="pathway">
    <text evidence="2 14">Cell wall biogenesis; peptidoglycan biosynthesis.</text>
</comment>
<dbReference type="AlphaFoldDB" id="A0A1I7GLP3"/>
<evidence type="ECO:0000256" key="2">
    <source>
        <dbReference type="ARBA" id="ARBA00004752"/>
    </source>
</evidence>
<keyword evidence="7 14" id="KW-0547">Nucleotide-binding</keyword>
<feature type="binding site" evidence="14">
    <location>
        <begin position="119"/>
        <end position="125"/>
    </location>
    <ligand>
        <name>ATP</name>
        <dbReference type="ChEBI" id="CHEBI:30616"/>
    </ligand>
</feature>
<evidence type="ECO:0000256" key="13">
    <source>
        <dbReference type="ARBA" id="ARBA00047833"/>
    </source>
</evidence>
<dbReference type="RefSeq" id="WP_093024738.1">
    <property type="nucleotide sequence ID" value="NZ_FPBK01000005.1"/>
</dbReference>
<comment type="catalytic activity">
    <reaction evidence="13 14">
        <text>UDP-N-acetyl-alpha-D-muramate + L-alanine + ATP = UDP-N-acetyl-alpha-D-muramoyl-L-alanine + ADP + phosphate + H(+)</text>
        <dbReference type="Rhea" id="RHEA:23372"/>
        <dbReference type="ChEBI" id="CHEBI:15378"/>
        <dbReference type="ChEBI" id="CHEBI:30616"/>
        <dbReference type="ChEBI" id="CHEBI:43474"/>
        <dbReference type="ChEBI" id="CHEBI:57972"/>
        <dbReference type="ChEBI" id="CHEBI:70757"/>
        <dbReference type="ChEBI" id="CHEBI:83898"/>
        <dbReference type="ChEBI" id="CHEBI:456216"/>
        <dbReference type="EC" id="6.3.2.8"/>
    </reaction>
</comment>
<dbReference type="Proteomes" id="UP000199138">
    <property type="component" value="Unassembled WGS sequence"/>
</dbReference>
<comment type="function">
    <text evidence="14">Cell wall formation.</text>
</comment>
<evidence type="ECO:0000256" key="10">
    <source>
        <dbReference type="ARBA" id="ARBA00022984"/>
    </source>
</evidence>
<dbReference type="Pfam" id="PF08245">
    <property type="entry name" value="Mur_ligase_M"/>
    <property type="match status" value="1"/>
</dbReference>
<comment type="subcellular location">
    <subcellularLocation>
        <location evidence="1 14">Cytoplasm</location>
    </subcellularLocation>
</comment>
<keyword evidence="9 14" id="KW-0133">Cell shape</keyword>